<dbReference type="SMART" id="SM00479">
    <property type="entry name" value="EXOIII"/>
    <property type="match status" value="1"/>
</dbReference>
<evidence type="ECO:0000256" key="4">
    <source>
        <dbReference type="ARBA" id="ARBA00022552"/>
    </source>
</evidence>
<dbReference type="InterPro" id="IPR036397">
    <property type="entry name" value="RNaseH_sf"/>
</dbReference>
<evidence type="ECO:0000256" key="7">
    <source>
        <dbReference type="ARBA" id="ARBA00022839"/>
    </source>
</evidence>
<dbReference type="InterPro" id="IPR047021">
    <property type="entry name" value="REXO1/3/4-like"/>
</dbReference>
<evidence type="ECO:0000256" key="2">
    <source>
        <dbReference type="ARBA" id="ARBA00010489"/>
    </source>
</evidence>
<dbReference type="PANTHER" id="PTHR12801:SF45">
    <property type="entry name" value="RNA EXONUCLEASE 4"/>
    <property type="match status" value="1"/>
</dbReference>
<gene>
    <name evidence="12" type="ORF">CDCA_CDCA03G0853</name>
</gene>
<dbReference type="FunFam" id="3.30.420.10:FF:000007">
    <property type="entry name" value="Interferon-stimulated exonuclease gene 20"/>
    <property type="match status" value="1"/>
</dbReference>
<keyword evidence="4" id="KW-0698">rRNA processing</keyword>
<evidence type="ECO:0000256" key="1">
    <source>
        <dbReference type="ARBA" id="ARBA00004123"/>
    </source>
</evidence>
<dbReference type="InterPro" id="IPR037431">
    <property type="entry name" value="REX4_DEDDh_dom"/>
</dbReference>
<name>A0AAV9ISG2_CYACA</name>
<keyword evidence="13" id="KW-1185">Reference proteome</keyword>
<comment type="caution">
    <text evidence="12">The sequence shown here is derived from an EMBL/GenBank/DDBJ whole genome shotgun (WGS) entry which is preliminary data.</text>
</comment>
<dbReference type="GO" id="GO:0008408">
    <property type="term" value="F:3'-5' exonuclease activity"/>
    <property type="evidence" value="ECO:0007669"/>
    <property type="project" value="InterPro"/>
</dbReference>
<keyword evidence="6" id="KW-0378">Hydrolase</keyword>
<dbReference type="Proteomes" id="UP001301350">
    <property type="component" value="Unassembled WGS sequence"/>
</dbReference>
<keyword evidence="5" id="KW-0540">Nuclease</keyword>
<keyword evidence="8" id="KW-0539">Nucleus</keyword>
<feature type="domain" description="Exonuclease" evidence="11">
    <location>
        <begin position="127"/>
        <end position="316"/>
    </location>
</feature>
<proteinExistence type="inferred from homology"/>
<dbReference type="GO" id="GO:0005634">
    <property type="term" value="C:nucleus"/>
    <property type="evidence" value="ECO:0007669"/>
    <property type="project" value="UniProtKB-SubCell"/>
</dbReference>
<dbReference type="InterPro" id="IPR013520">
    <property type="entry name" value="Ribonucl_H"/>
</dbReference>
<evidence type="ECO:0000259" key="11">
    <source>
        <dbReference type="SMART" id="SM00479"/>
    </source>
</evidence>
<evidence type="ECO:0000256" key="6">
    <source>
        <dbReference type="ARBA" id="ARBA00022801"/>
    </source>
</evidence>
<keyword evidence="7" id="KW-0269">Exonuclease</keyword>
<dbReference type="GO" id="GO:0003676">
    <property type="term" value="F:nucleic acid binding"/>
    <property type="evidence" value="ECO:0007669"/>
    <property type="project" value="InterPro"/>
</dbReference>
<dbReference type="Gene3D" id="3.30.420.10">
    <property type="entry name" value="Ribonuclease H-like superfamily/Ribonuclease H"/>
    <property type="match status" value="1"/>
</dbReference>
<dbReference type="AlphaFoldDB" id="A0AAV9ISG2"/>
<dbReference type="PANTHER" id="PTHR12801">
    <property type="entry name" value="RNA EXONUCLEASE REXO1 / RECO3 FAMILY MEMBER-RELATED"/>
    <property type="match status" value="1"/>
</dbReference>
<evidence type="ECO:0000256" key="5">
    <source>
        <dbReference type="ARBA" id="ARBA00022722"/>
    </source>
</evidence>
<comment type="similarity">
    <text evidence="2">Belongs to the REXO4 family.</text>
</comment>
<protein>
    <recommendedName>
        <fullName evidence="3">RNA exonuclease 4</fullName>
    </recommendedName>
</protein>
<evidence type="ECO:0000256" key="8">
    <source>
        <dbReference type="ARBA" id="ARBA00023242"/>
    </source>
</evidence>
<comment type="subcellular location">
    <subcellularLocation>
        <location evidence="1">Nucleus</location>
    </subcellularLocation>
</comment>
<evidence type="ECO:0000313" key="12">
    <source>
        <dbReference type="EMBL" id="KAK4534828.1"/>
    </source>
</evidence>
<dbReference type="EMBL" id="JANCYW010000003">
    <property type="protein sequence ID" value="KAK4534828.1"/>
    <property type="molecule type" value="Genomic_DNA"/>
</dbReference>
<organism evidence="12 13">
    <name type="scientific">Cyanidium caldarium</name>
    <name type="common">Red alga</name>
    <dbReference type="NCBI Taxonomy" id="2771"/>
    <lineage>
        <taxon>Eukaryota</taxon>
        <taxon>Rhodophyta</taxon>
        <taxon>Bangiophyceae</taxon>
        <taxon>Cyanidiales</taxon>
        <taxon>Cyanidiaceae</taxon>
        <taxon>Cyanidium</taxon>
    </lineage>
</organism>
<dbReference type="SUPFAM" id="SSF53098">
    <property type="entry name" value="Ribonuclease H-like"/>
    <property type="match status" value="1"/>
</dbReference>
<evidence type="ECO:0000256" key="9">
    <source>
        <dbReference type="ARBA" id="ARBA00025599"/>
    </source>
</evidence>
<evidence type="ECO:0000256" key="10">
    <source>
        <dbReference type="SAM" id="MobiDB-lite"/>
    </source>
</evidence>
<dbReference type="InterPro" id="IPR012337">
    <property type="entry name" value="RNaseH-like_sf"/>
</dbReference>
<evidence type="ECO:0000256" key="3">
    <source>
        <dbReference type="ARBA" id="ARBA00016937"/>
    </source>
</evidence>
<evidence type="ECO:0000313" key="13">
    <source>
        <dbReference type="Proteomes" id="UP001301350"/>
    </source>
</evidence>
<dbReference type="CDD" id="cd06144">
    <property type="entry name" value="REX4_like"/>
    <property type="match status" value="1"/>
</dbReference>
<dbReference type="Pfam" id="PF00929">
    <property type="entry name" value="RNase_T"/>
    <property type="match status" value="1"/>
</dbReference>
<accession>A0AAV9ISG2</accession>
<reference evidence="12 13" key="1">
    <citation type="submission" date="2022-07" db="EMBL/GenBank/DDBJ databases">
        <title>Genome-wide signatures of adaptation to extreme environments.</title>
        <authorList>
            <person name="Cho C.H."/>
            <person name="Yoon H.S."/>
        </authorList>
    </citation>
    <scope>NUCLEOTIDE SEQUENCE [LARGE SCALE GENOMIC DNA]</scope>
    <source>
        <strain evidence="12 13">DBV 063 E5</strain>
    </source>
</reference>
<feature type="compositionally biased region" description="Basic and acidic residues" evidence="10">
    <location>
        <begin position="13"/>
        <end position="24"/>
    </location>
</feature>
<comment type="function">
    <text evidence="9">Exoribonuclease involved in ribosome biosynthesis. Involved in the processing of ITS1, the internal transcribed spacer localized between the 18S and 5.8S rRNAs.</text>
</comment>
<sequence length="344" mass="38060">MQARCGKSQHGGRALDDERDRSRVVESAVQRVLEQEAHWRRRFPGKTDSVEESGANGAAATYSDPVKRPKKRRPSQGGRPSDLYGRRIFPKRVALPGNRNRPPTATDAPSQLTAPASPSAALLKHSKVVALDCEFVGVGDDRKRHALARVSIVDYFGAVLLDRYVRVDEPVTDFRTRYSGIRPHHLKSADAASFREVQAEVARWIDGRLLVGHELQNDLRVLLLSHPRRRTRDTARYRPLRARLGTSAARTPSLQRLAAEILGTHIQGGIPETDASLSGDAVDGYAIVQGTLGHDSVEDARAALELYKRFRKTWEEDVARGDPNGKRRVTTVLGPVSHKVADTS</sequence>
<dbReference type="GO" id="GO:0006364">
    <property type="term" value="P:rRNA processing"/>
    <property type="evidence" value="ECO:0007669"/>
    <property type="project" value="UniProtKB-KW"/>
</dbReference>
<feature type="region of interest" description="Disordered" evidence="10">
    <location>
        <begin position="1"/>
        <end position="115"/>
    </location>
</feature>